<evidence type="ECO:0000313" key="2">
    <source>
        <dbReference type="Proteomes" id="UP000011939"/>
    </source>
</evidence>
<dbReference type="Proteomes" id="UP000011939">
    <property type="component" value="Unassembled WGS sequence"/>
</dbReference>
<comment type="caution">
    <text evidence="1">The sequence shown here is derived from an EMBL/GenBank/DDBJ whole genome shotgun (WGS) entry which is preliminary data.</text>
</comment>
<dbReference type="AlphaFoldDB" id="M5IG14"/>
<dbReference type="PATRIC" id="fig|1244083.3.peg.1265"/>
<dbReference type="STRING" id="1244083.CSUNSWCD_2023"/>
<dbReference type="EMBL" id="AMZQ01000007">
    <property type="protein sequence ID" value="EKU11397.1"/>
    <property type="molecule type" value="Genomic_DNA"/>
</dbReference>
<protein>
    <submittedName>
        <fullName evidence="1">Uncharacterized protein</fullName>
    </submittedName>
</protein>
<evidence type="ECO:0000313" key="1">
    <source>
        <dbReference type="EMBL" id="EKU11397.1"/>
    </source>
</evidence>
<gene>
    <name evidence="1" type="ORF">CSUNSWCD_2023</name>
</gene>
<sequence>MYRVLIFVVVLLINLLLKDLLTNKRSACQIQKYLKGFVYMTALV</sequence>
<accession>M5IG14</accession>
<name>M5IG14_9BACT</name>
<reference evidence="1 2" key="1">
    <citation type="journal article" date="2013" name="Genome Announc.">
        <title>Genome Sequence of Campylobacter showae UNSWCD, Isolated from a Patient with Crohn's Disease.</title>
        <authorList>
            <person name="Tay A.P."/>
            <person name="Kaakoush N.O."/>
            <person name="Deshpande N.P."/>
            <person name="Chen Z."/>
            <person name="Mitchell H."/>
            <person name="Wilkins M.R."/>
        </authorList>
    </citation>
    <scope>NUCLEOTIDE SEQUENCE [LARGE SCALE GENOMIC DNA]</scope>
    <source>
        <strain evidence="1 2">CSUNSWCD</strain>
    </source>
</reference>
<organism evidence="1 2">
    <name type="scientific">Campylobacter showae CSUNSWCD</name>
    <dbReference type="NCBI Taxonomy" id="1244083"/>
    <lineage>
        <taxon>Bacteria</taxon>
        <taxon>Pseudomonadati</taxon>
        <taxon>Campylobacterota</taxon>
        <taxon>Epsilonproteobacteria</taxon>
        <taxon>Campylobacterales</taxon>
        <taxon>Campylobacteraceae</taxon>
        <taxon>Campylobacter</taxon>
    </lineage>
</organism>
<proteinExistence type="predicted"/>